<evidence type="ECO:0000313" key="2">
    <source>
        <dbReference type="EMBL" id="GLQ91418.1"/>
    </source>
</evidence>
<evidence type="ECO:0000256" key="1">
    <source>
        <dbReference type="SAM" id="SignalP"/>
    </source>
</evidence>
<evidence type="ECO:0008006" key="4">
    <source>
        <dbReference type="Google" id="ProtNLM"/>
    </source>
</evidence>
<protein>
    <recommendedName>
        <fullName evidence="4">DUF3617 family protein</fullName>
    </recommendedName>
</protein>
<keyword evidence="1" id="KW-0732">Signal</keyword>
<sequence>MTLFARSTIHLSRWSNPIAALMLIGASGAISTNAHADPADFQAMPGLWKITLHTIKDGHAEQDQVKWKCFYDGADPWTTFADAMQPDTRCERNGEHRTSTALAWKVSCGEHAGNGRIVLDSPQHYSGEVALNGQPSLHVEGQRYAACTGPSD</sequence>
<accession>A0ABQ5XK16</accession>
<name>A0ABQ5XK16_9GAMM</name>
<keyword evidence="3" id="KW-1185">Reference proteome</keyword>
<organism evidence="2 3">
    <name type="scientific">Dyella acidisoli</name>
    <dbReference type="NCBI Taxonomy" id="1867834"/>
    <lineage>
        <taxon>Bacteria</taxon>
        <taxon>Pseudomonadati</taxon>
        <taxon>Pseudomonadota</taxon>
        <taxon>Gammaproteobacteria</taxon>
        <taxon>Lysobacterales</taxon>
        <taxon>Rhodanobacteraceae</taxon>
        <taxon>Dyella</taxon>
    </lineage>
</organism>
<feature type="signal peptide" evidence="1">
    <location>
        <begin position="1"/>
        <end position="36"/>
    </location>
</feature>
<feature type="chain" id="PRO_5047204676" description="DUF3617 family protein" evidence="1">
    <location>
        <begin position="37"/>
        <end position="152"/>
    </location>
</feature>
<evidence type="ECO:0000313" key="3">
    <source>
        <dbReference type="Proteomes" id="UP001156670"/>
    </source>
</evidence>
<gene>
    <name evidence="2" type="ORF">GCM10007901_03680</name>
</gene>
<dbReference type="Proteomes" id="UP001156670">
    <property type="component" value="Unassembled WGS sequence"/>
</dbReference>
<dbReference type="EMBL" id="BSOB01000004">
    <property type="protein sequence ID" value="GLQ91418.1"/>
    <property type="molecule type" value="Genomic_DNA"/>
</dbReference>
<comment type="caution">
    <text evidence="2">The sequence shown here is derived from an EMBL/GenBank/DDBJ whole genome shotgun (WGS) entry which is preliminary data.</text>
</comment>
<proteinExistence type="predicted"/>
<dbReference type="RefSeq" id="WP_284319184.1">
    <property type="nucleotide sequence ID" value="NZ_BSOB01000004.1"/>
</dbReference>
<reference evidence="3" key="1">
    <citation type="journal article" date="2019" name="Int. J. Syst. Evol. Microbiol.">
        <title>The Global Catalogue of Microorganisms (GCM) 10K type strain sequencing project: providing services to taxonomists for standard genome sequencing and annotation.</title>
        <authorList>
            <consortium name="The Broad Institute Genomics Platform"/>
            <consortium name="The Broad Institute Genome Sequencing Center for Infectious Disease"/>
            <person name="Wu L."/>
            <person name="Ma J."/>
        </authorList>
    </citation>
    <scope>NUCLEOTIDE SEQUENCE [LARGE SCALE GENOMIC DNA]</scope>
    <source>
        <strain evidence="3">NBRC 111980</strain>
    </source>
</reference>